<accession>A0A6H1ZFI1</accession>
<dbReference type="AlphaFoldDB" id="A0A6H1ZFI1"/>
<name>A0A6H1ZFI1_9ZZZZ</name>
<dbReference type="EMBL" id="MT144004">
    <property type="protein sequence ID" value="QJA46181.1"/>
    <property type="molecule type" value="Genomic_DNA"/>
</dbReference>
<protein>
    <recommendedName>
        <fullName evidence="2">Portal protein</fullName>
    </recommendedName>
</protein>
<evidence type="ECO:0000313" key="1">
    <source>
        <dbReference type="EMBL" id="QJA46181.1"/>
    </source>
</evidence>
<proteinExistence type="predicted"/>
<sequence>MATANLQDIPGLTRTTIEYLKDQLADERSGHLQSLLAQVASWQPNGFWKPYRIEMADRVDYMVGAMQRDSYLLMEKHFEQTYRELKHELLAFRVVSYTVGEQALCFPDSTKFVLSDISTRKPIDDEDKAQVEFQDMIEESNLITMLQNIDSLTHLCQRCAGKVWWDSINERIQVSAYPPHMVHIVPNPMREWDPQSAIAVLFERPGYEGVRDKPRYEVWGYRDSSLTVDLDSAGMPIFPVSAHYITDGKEDWSVNDDDSNPFEDPRTKMPMMPFTWFKADADEAIYTFGPEDMLTPNRRFNFGMTALQHNIIWQSFGIPTLELPEGFAGYGDLPKKRIISPKHVVELPWGVKLTFVKPDLDVSGPLSFWKAMLAVEAMLSNLNPGTVSFDQSSPSEESGRALLVKNHNRDRHVRKMRPIYKPSVEDLLYRMMVIRKHHLGKDCAFDLNRHWGTWKPGNIEYPIDSKDRAEQHLTKIRNHLETIADWYSEEFGVDKATAMEQVEANKEINNSLRAIASDMNPEKSADDAAADVIGKTQTIEEKAKQGEQDLDEFLKGGK</sequence>
<organism evidence="1">
    <name type="scientific">viral metagenome</name>
    <dbReference type="NCBI Taxonomy" id="1070528"/>
    <lineage>
        <taxon>unclassified sequences</taxon>
        <taxon>metagenomes</taxon>
        <taxon>organismal metagenomes</taxon>
    </lineage>
</organism>
<gene>
    <name evidence="1" type="ORF">TM448A00336_0030</name>
</gene>
<reference evidence="1" key="1">
    <citation type="submission" date="2020-03" db="EMBL/GenBank/DDBJ databases">
        <title>The deep terrestrial virosphere.</title>
        <authorList>
            <person name="Holmfeldt K."/>
            <person name="Nilsson E."/>
            <person name="Simone D."/>
            <person name="Lopez-Fernandez M."/>
            <person name="Wu X."/>
            <person name="de Brujin I."/>
            <person name="Lundin D."/>
            <person name="Andersson A."/>
            <person name="Bertilsson S."/>
            <person name="Dopson M."/>
        </authorList>
    </citation>
    <scope>NUCLEOTIDE SEQUENCE</scope>
    <source>
        <strain evidence="1">TM448A00336</strain>
    </source>
</reference>
<evidence type="ECO:0008006" key="2">
    <source>
        <dbReference type="Google" id="ProtNLM"/>
    </source>
</evidence>